<evidence type="ECO:0000256" key="5">
    <source>
        <dbReference type="ARBA" id="ARBA00022692"/>
    </source>
</evidence>
<reference evidence="10 11" key="1">
    <citation type="submission" date="2022-12" db="EMBL/GenBank/DDBJ databases">
        <title>Chromosome-level genome of Tegillarca granosa.</title>
        <authorList>
            <person name="Kim J."/>
        </authorList>
    </citation>
    <scope>NUCLEOTIDE SEQUENCE [LARGE SCALE GENOMIC DNA]</scope>
    <source>
        <strain evidence="10">Teg-2019</strain>
        <tissue evidence="10">Adductor muscle</tissue>
    </source>
</reference>
<dbReference type="PANTHER" id="PTHR31488">
    <property type="entry name" value="DPY-19-LIKE 1, LIKE (H. SAPIENS)"/>
    <property type="match status" value="1"/>
</dbReference>
<dbReference type="PANTHER" id="PTHR31488:SF1">
    <property type="entry name" value="C-MANNOSYLTRANSFERASE DPY19L1"/>
    <property type="match status" value="1"/>
</dbReference>
<comment type="subcellular location">
    <subcellularLocation>
        <location evidence="1">Membrane</location>
        <topology evidence="1">Multi-pass membrane protein</topology>
    </subcellularLocation>
</comment>
<protein>
    <submittedName>
        <fullName evidence="10">Uncharacterized protein</fullName>
    </submittedName>
</protein>
<evidence type="ECO:0000313" key="11">
    <source>
        <dbReference type="Proteomes" id="UP001217089"/>
    </source>
</evidence>
<evidence type="ECO:0000256" key="6">
    <source>
        <dbReference type="ARBA" id="ARBA00022989"/>
    </source>
</evidence>
<feature type="transmembrane region" description="Helical" evidence="9">
    <location>
        <begin position="50"/>
        <end position="71"/>
    </location>
</feature>
<dbReference type="EMBL" id="JARBDR010000342">
    <property type="protein sequence ID" value="KAJ8313954.1"/>
    <property type="molecule type" value="Genomic_DNA"/>
</dbReference>
<dbReference type="InterPro" id="IPR018732">
    <property type="entry name" value="Dpy-19/Dpy-19-like"/>
</dbReference>
<keyword evidence="3" id="KW-0328">Glycosyltransferase</keyword>
<gene>
    <name evidence="10" type="ORF">KUTeg_008515</name>
</gene>
<feature type="transmembrane region" description="Helical" evidence="9">
    <location>
        <begin position="249"/>
        <end position="266"/>
    </location>
</feature>
<dbReference type="Pfam" id="PF10034">
    <property type="entry name" value="Dpy19"/>
    <property type="match status" value="2"/>
</dbReference>
<evidence type="ECO:0000256" key="7">
    <source>
        <dbReference type="ARBA" id="ARBA00023136"/>
    </source>
</evidence>
<keyword evidence="11" id="KW-1185">Reference proteome</keyword>
<feature type="transmembrane region" description="Helical" evidence="9">
    <location>
        <begin position="296"/>
        <end position="317"/>
    </location>
</feature>
<comment type="caution">
    <text evidence="10">The sequence shown here is derived from an EMBL/GenBank/DDBJ whole genome shotgun (WGS) entry which is preliminary data.</text>
</comment>
<sequence>MTRRQYLKMASKRKNENSHSQRASNTHNSRKKTSKRADNDDNNRKEKSNIVYYLVIAILAIAISVTHRNHIANLFENDRHFSHLSTLERELAFRTEMVVLAAAYRMYEATNAWFKRPTKMCWTVNRGQGYSPVQSCEGLGEPSYFYTEAAFTLNGIMMGIFFLFGTFLRLDQVFGGILTVASYFYNHGECTRVQWTPPLRESFAYPFFVLQMLIVTYVLKTDKLSHLQSVFIAIATISFMLPWQFAQFALMTQTVAVFGTYVLGYIGSNKIKIILYGQTMGLLFSYIALFGNEMLLTSFFASCLATVWIIVSLETVIEKIKFRILIWGVQGVLLVVGTVCLKFIIAKVLQVADDAHIGEIFKSKFTDFKNFHTMLYTCAAEFDFMQAETPWKVLKTLLSPCVAAVVLISTFIILKREYEAWKKSDLDSEDVISSGLCITCSS</sequence>
<proteinExistence type="inferred from homology"/>
<feature type="transmembrane region" description="Helical" evidence="9">
    <location>
        <begin position="149"/>
        <end position="168"/>
    </location>
</feature>
<evidence type="ECO:0000256" key="8">
    <source>
        <dbReference type="SAM" id="MobiDB-lite"/>
    </source>
</evidence>
<evidence type="ECO:0000256" key="3">
    <source>
        <dbReference type="ARBA" id="ARBA00022676"/>
    </source>
</evidence>
<feature type="transmembrane region" description="Helical" evidence="9">
    <location>
        <begin position="273"/>
        <end position="290"/>
    </location>
</feature>
<comment type="similarity">
    <text evidence="2">Belongs to the dpy-19 family.</text>
</comment>
<dbReference type="Proteomes" id="UP001217089">
    <property type="component" value="Unassembled WGS sequence"/>
</dbReference>
<evidence type="ECO:0000256" key="4">
    <source>
        <dbReference type="ARBA" id="ARBA00022679"/>
    </source>
</evidence>
<feature type="transmembrane region" description="Helical" evidence="9">
    <location>
        <begin position="324"/>
        <end position="345"/>
    </location>
</feature>
<name>A0ABQ9F9A9_TEGGR</name>
<evidence type="ECO:0000256" key="1">
    <source>
        <dbReference type="ARBA" id="ARBA00004141"/>
    </source>
</evidence>
<organism evidence="10 11">
    <name type="scientific">Tegillarca granosa</name>
    <name type="common">Malaysian cockle</name>
    <name type="synonym">Anadara granosa</name>
    <dbReference type="NCBI Taxonomy" id="220873"/>
    <lineage>
        <taxon>Eukaryota</taxon>
        <taxon>Metazoa</taxon>
        <taxon>Spiralia</taxon>
        <taxon>Lophotrochozoa</taxon>
        <taxon>Mollusca</taxon>
        <taxon>Bivalvia</taxon>
        <taxon>Autobranchia</taxon>
        <taxon>Pteriomorphia</taxon>
        <taxon>Arcoida</taxon>
        <taxon>Arcoidea</taxon>
        <taxon>Arcidae</taxon>
        <taxon>Tegillarca</taxon>
    </lineage>
</organism>
<keyword evidence="6 9" id="KW-1133">Transmembrane helix</keyword>
<evidence type="ECO:0000313" key="10">
    <source>
        <dbReference type="EMBL" id="KAJ8313954.1"/>
    </source>
</evidence>
<feature type="transmembrane region" description="Helical" evidence="9">
    <location>
        <begin position="203"/>
        <end position="219"/>
    </location>
</feature>
<keyword evidence="5 9" id="KW-0812">Transmembrane</keyword>
<feature type="transmembrane region" description="Helical" evidence="9">
    <location>
        <begin position="397"/>
        <end position="414"/>
    </location>
</feature>
<keyword evidence="7 9" id="KW-0472">Membrane</keyword>
<evidence type="ECO:0000256" key="9">
    <source>
        <dbReference type="SAM" id="Phobius"/>
    </source>
</evidence>
<accession>A0ABQ9F9A9</accession>
<feature type="compositionally biased region" description="Basic residues" evidence="8">
    <location>
        <begin position="1"/>
        <end position="12"/>
    </location>
</feature>
<evidence type="ECO:0000256" key="2">
    <source>
        <dbReference type="ARBA" id="ARBA00008744"/>
    </source>
</evidence>
<feature type="region of interest" description="Disordered" evidence="8">
    <location>
        <begin position="1"/>
        <end position="43"/>
    </location>
</feature>
<keyword evidence="4" id="KW-0808">Transferase</keyword>